<feature type="transmembrane region" description="Helical" evidence="1">
    <location>
        <begin position="128"/>
        <end position="147"/>
    </location>
</feature>
<evidence type="ECO:0000256" key="1">
    <source>
        <dbReference type="SAM" id="Phobius"/>
    </source>
</evidence>
<feature type="domain" description="Heparan-alpha-glucosaminide N-acetyltransferase catalytic" evidence="2">
    <location>
        <begin position="6"/>
        <end position="192"/>
    </location>
</feature>
<proteinExistence type="predicted"/>
<dbReference type="AlphaFoldDB" id="A0A1R4IF18"/>
<dbReference type="Pfam" id="PF07786">
    <property type="entry name" value="HGSNAT_cat"/>
    <property type="match status" value="1"/>
</dbReference>
<evidence type="ECO:0000313" key="4">
    <source>
        <dbReference type="Proteomes" id="UP000196778"/>
    </source>
</evidence>
<accession>A0A1R4IF18</accession>
<sequence>MAARARLDGLDLARGLALVGMLAAHTLSAGELVWGDPSTWIGVVDGRSSILFATVAGVSLALMSGRESPPAGQDLVAARVRLLTRAVIVFAVGSLLNLAGAPVAVILEYYAVCMMLCIPLLRLDWQRLAIVAAVAAVAGPVLLRVLIVPVDAAPGIGTLTELLVQGYYPVVVWFAFFAAGLALGRAGADRRAVQRSALFGGTALAVVGYGLGAVLPESVASSTAGLGATGWDSVLSAAPHSGGVAEVLGSGGLALAVIGGCLLLPAAVQLVLAPLRAVGALALTVYSAHVVSLGILAAAGLPTRGAGVFWTTLVLALVGAWTWRVLLGRGPLERLVGSAARRAASPAAP</sequence>
<dbReference type="Proteomes" id="UP000196778">
    <property type="component" value="Unassembled WGS sequence"/>
</dbReference>
<dbReference type="InterPro" id="IPR012429">
    <property type="entry name" value="HGSNAT_cat"/>
</dbReference>
<reference evidence="4" key="1">
    <citation type="submission" date="2017-02" db="EMBL/GenBank/DDBJ databases">
        <authorList>
            <person name="Dridi B."/>
        </authorList>
    </citation>
    <scope>NUCLEOTIDE SEQUENCE [LARGE SCALE GENOMIC DNA]</scope>
    <source>
        <strain evidence="4">EB411</strain>
    </source>
</reference>
<feature type="transmembrane region" description="Helical" evidence="1">
    <location>
        <begin position="307"/>
        <end position="327"/>
    </location>
</feature>
<feature type="transmembrane region" description="Helical" evidence="1">
    <location>
        <begin position="196"/>
        <end position="215"/>
    </location>
</feature>
<evidence type="ECO:0000313" key="3">
    <source>
        <dbReference type="EMBL" id="SJN17913.1"/>
    </source>
</evidence>
<protein>
    <submittedName>
        <fullName evidence="3">Putative membrane protein</fullName>
    </submittedName>
</protein>
<feature type="transmembrane region" description="Helical" evidence="1">
    <location>
        <begin position="280"/>
        <end position="301"/>
    </location>
</feature>
<feature type="transmembrane region" description="Helical" evidence="1">
    <location>
        <begin position="253"/>
        <end position="273"/>
    </location>
</feature>
<keyword evidence="1" id="KW-1133">Transmembrane helix</keyword>
<gene>
    <name evidence="3" type="ORF">FM119_01220</name>
</gene>
<organism evidence="3 4">
    <name type="scientific">Mycetocola reblochoni REB411</name>
    <dbReference type="NCBI Taxonomy" id="1255698"/>
    <lineage>
        <taxon>Bacteria</taxon>
        <taxon>Bacillati</taxon>
        <taxon>Actinomycetota</taxon>
        <taxon>Actinomycetes</taxon>
        <taxon>Micrococcales</taxon>
        <taxon>Microbacteriaceae</taxon>
        <taxon>Mycetocola</taxon>
    </lineage>
</organism>
<dbReference type="RefSeq" id="WP_087135871.1">
    <property type="nucleotide sequence ID" value="NZ_FUKR01000006.1"/>
</dbReference>
<feature type="transmembrane region" description="Helical" evidence="1">
    <location>
        <begin position="12"/>
        <end position="34"/>
    </location>
</feature>
<feature type="transmembrane region" description="Helical" evidence="1">
    <location>
        <begin position="167"/>
        <end position="184"/>
    </location>
</feature>
<dbReference type="OrthoDB" id="4966979at2"/>
<evidence type="ECO:0000259" key="2">
    <source>
        <dbReference type="Pfam" id="PF07786"/>
    </source>
</evidence>
<keyword evidence="1" id="KW-0472">Membrane</keyword>
<name>A0A1R4IF18_9MICO</name>
<dbReference type="EMBL" id="FUKR01000006">
    <property type="protein sequence ID" value="SJN17913.1"/>
    <property type="molecule type" value="Genomic_DNA"/>
</dbReference>
<keyword evidence="4" id="KW-1185">Reference proteome</keyword>
<keyword evidence="1" id="KW-0812">Transmembrane</keyword>
<feature type="transmembrane region" description="Helical" evidence="1">
    <location>
        <begin position="76"/>
        <end position="96"/>
    </location>
</feature>